<proteinExistence type="inferred from homology"/>
<organism evidence="9 10">
    <name type="scientific">Aquatica leii</name>
    <dbReference type="NCBI Taxonomy" id="1421715"/>
    <lineage>
        <taxon>Eukaryota</taxon>
        <taxon>Metazoa</taxon>
        <taxon>Ecdysozoa</taxon>
        <taxon>Arthropoda</taxon>
        <taxon>Hexapoda</taxon>
        <taxon>Insecta</taxon>
        <taxon>Pterygota</taxon>
        <taxon>Neoptera</taxon>
        <taxon>Endopterygota</taxon>
        <taxon>Coleoptera</taxon>
        <taxon>Polyphaga</taxon>
        <taxon>Elateriformia</taxon>
        <taxon>Elateroidea</taxon>
        <taxon>Lampyridae</taxon>
        <taxon>Luciolinae</taxon>
        <taxon>Aquatica</taxon>
    </lineage>
</organism>
<evidence type="ECO:0000256" key="2">
    <source>
        <dbReference type="ARBA" id="ARBA00006676"/>
    </source>
</evidence>
<feature type="domain" description="Adenosine deaminase" evidence="8">
    <location>
        <begin position="11"/>
        <end position="328"/>
    </location>
</feature>
<protein>
    <recommendedName>
        <fullName evidence="8">Adenosine deaminase domain-containing protein</fullName>
    </recommendedName>
</protein>
<gene>
    <name evidence="9" type="ORF">RN001_000543</name>
</gene>
<dbReference type="PANTHER" id="PTHR11409:SF42">
    <property type="entry name" value="ADENOSINE DEAMINASE-LIKE PROTEIN"/>
    <property type="match status" value="1"/>
</dbReference>
<dbReference type="Gene3D" id="3.20.20.140">
    <property type="entry name" value="Metal-dependent hydrolases"/>
    <property type="match status" value="1"/>
</dbReference>
<evidence type="ECO:0000313" key="9">
    <source>
        <dbReference type="EMBL" id="KAK4884272.1"/>
    </source>
</evidence>
<name>A0AAN7Q770_9COLE</name>
<keyword evidence="4" id="KW-0378">Hydrolase</keyword>
<comment type="cofactor">
    <cofactor evidence="1">
        <name>Zn(2+)</name>
        <dbReference type="ChEBI" id="CHEBI:29105"/>
    </cofactor>
</comment>
<dbReference type="AlphaFoldDB" id="A0AAN7Q770"/>
<comment type="caution">
    <text evidence="9">The sequence shown here is derived from an EMBL/GenBank/DDBJ whole genome shotgun (WGS) entry which is preliminary data.</text>
</comment>
<evidence type="ECO:0000256" key="1">
    <source>
        <dbReference type="ARBA" id="ARBA00001947"/>
    </source>
</evidence>
<evidence type="ECO:0000313" key="10">
    <source>
        <dbReference type="Proteomes" id="UP001353858"/>
    </source>
</evidence>
<reference evidence="10" key="1">
    <citation type="submission" date="2023-01" db="EMBL/GenBank/DDBJ databases">
        <title>Key to firefly adult light organ development and bioluminescence: homeobox transcription factors regulate luciferase expression and transportation to peroxisome.</title>
        <authorList>
            <person name="Fu X."/>
        </authorList>
    </citation>
    <scope>NUCLEOTIDE SEQUENCE [LARGE SCALE GENOMIC DNA]</scope>
</reference>
<dbReference type="PANTHER" id="PTHR11409">
    <property type="entry name" value="ADENOSINE DEAMINASE"/>
    <property type="match status" value="1"/>
</dbReference>
<evidence type="ECO:0000259" key="8">
    <source>
        <dbReference type="Pfam" id="PF00962"/>
    </source>
</evidence>
<keyword evidence="6" id="KW-0546">Nucleotide metabolism</keyword>
<dbReference type="GO" id="GO:0006154">
    <property type="term" value="P:adenosine catabolic process"/>
    <property type="evidence" value="ECO:0007669"/>
    <property type="project" value="TreeGrafter"/>
</dbReference>
<dbReference type="EMBL" id="JARPUR010000001">
    <property type="protein sequence ID" value="KAK4884272.1"/>
    <property type="molecule type" value="Genomic_DNA"/>
</dbReference>
<evidence type="ECO:0000256" key="4">
    <source>
        <dbReference type="ARBA" id="ARBA00022801"/>
    </source>
</evidence>
<evidence type="ECO:0000256" key="3">
    <source>
        <dbReference type="ARBA" id="ARBA00022723"/>
    </source>
</evidence>
<evidence type="ECO:0000256" key="7">
    <source>
        <dbReference type="ARBA" id="ARBA00048787"/>
    </source>
</evidence>
<dbReference type="GO" id="GO:0046872">
    <property type="term" value="F:metal ion binding"/>
    <property type="evidence" value="ECO:0007669"/>
    <property type="project" value="UniProtKB-KW"/>
</dbReference>
<dbReference type="InterPro" id="IPR032466">
    <property type="entry name" value="Metal_Hydrolase"/>
</dbReference>
<comment type="similarity">
    <text evidence="2">Belongs to the metallo-dependent hydrolases superfamily. Adenosine and AMP deaminases family.</text>
</comment>
<dbReference type="GO" id="GO:0004000">
    <property type="term" value="F:adenosine deaminase activity"/>
    <property type="evidence" value="ECO:0007669"/>
    <property type="project" value="TreeGrafter"/>
</dbReference>
<dbReference type="InterPro" id="IPR001365">
    <property type="entry name" value="A_deaminase_dom"/>
</dbReference>
<sequence>MELLEFCQKLPKIELHAHLNGSLSPETLTVLNTPIEDIKTYQLLTKLDCIEDQLNLAFTLFKIAHNATNMIESTYLATKHVIEEFHKDNVIYLELRTTPRAEPQMTKRDYVNTIIKAIREQNLITVKLLLSINRGHCLKESEETLNLILEMHELYPDIIKGVDLSGNPNVGIFSEAMFIKARKSGLKITLHCAEVLNNEEVKQMLEFKPDRIGHGTFIHPTYGGSTENWKLCSDLRIPLECCLTSNVLCNTVQSYKEHHMCEWVENNLPFNINTDDKGVFSTTLTKEYFYAAHHLNLSKESLYNCSCIAIDSSFASEEEKLKLKTYLKEWKDKHLELF</sequence>
<dbReference type="CDD" id="cd00443">
    <property type="entry name" value="ADA_AMPD"/>
    <property type="match status" value="1"/>
</dbReference>
<evidence type="ECO:0000256" key="6">
    <source>
        <dbReference type="ARBA" id="ARBA00023080"/>
    </source>
</evidence>
<keyword evidence="3" id="KW-0479">Metal-binding</keyword>
<dbReference type="Proteomes" id="UP001353858">
    <property type="component" value="Unassembled WGS sequence"/>
</dbReference>
<keyword evidence="10" id="KW-1185">Reference proteome</keyword>
<dbReference type="InterPro" id="IPR006330">
    <property type="entry name" value="Ado/ade_deaminase"/>
</dbReference>
<keyword evidence="5" id="KW-0862">Zinc</keyword>
<evidence type="ECO:0000256" key="5">
    <source>
        <dbReference type="ARBA" id="ARBA00022833"/>
    </source>
</evidence>
<dbReference type="Pfam" id="PF00962">
    <property type="entry name" value="A_deaminase"/>
    <property type="match status" value="1"/>
</dbReference>
<accession>A0AAN7Q770</accession>
<dbReference type="GO" id="GO:0046103">
    <property type="term" value="P:inosine biosynthetic process"/>
    <property type="evidence" value="ECO:0007669"/>
    <property type="project" value="TreeGrafter"/>
</dbReference>
<dbReference type="GO" id="GO:0009117">
    <property type="term" value="P:nucleotide metabolic process"/>
    <property type="evidence" value="ECO:0007669"/>
    <property type="project" value="UniProtKB-KW"/>
</dbReference>
<comment type="catalytic activity">
    <reaction evidence="7">
        <text>N(6)-methyl-AMP + H2O + H(+) = IMP + methylamine</text>
        <dbReference type="Rhea" id="RHEA:16001"/>
        <dbReference type="ChEBI" id="CHEBI:15377"/>
        <dbReference type="ChEBI" id="CHEBI:15378"/>
        <dbReference type="ChEBI" id="CHEBI:58053"/>
        <dbReference type="ChEBI" id="CHEBI:59338"/>
        <dbReference type="ChEBI" id="CHEBI:144842"/>
    </reaction>
    <physiologicalReaction direction="left-to-right" evidence="7">
        <dbReference type="Rhea" id="RHEA:16002"/>
    </physiologicalReaction>
</comment>
<dbReference type="SUPFAM" id="SSF51556">
    <property type="entry name" value="Metallo-dependent hydrolases"/>
    <property type="match status" value="1"/>
</dbReference>